<gene>
    <name evidence="1" type="ORF">HZH66_001945</name>
</gene>
<proteinExistence type="predicted"/>
<dbReference type="EMBL" id="JACSEA010000002">
    <property type="protein sequence ID" value="KAF7407408.1"/>
    <property type="molecule type" value="Genomic_DNA"/>
</dbReference>
<name>A0A834KIY2_VESVU</name>
<evidence type="ECO:0000313" key="1">
    <source>
        <dbReference type="EMBL" id="KAF7407408.1"/>
    </source>
</evidence>
<keyword evidence="2" id="KW-1185">Reference proteome</keyword>
<dbReference type="AlphaFoldDB" id="A0A834KIY2"/>
<protein>
    <submittedName>
        <fullName evidence="1">Uncharacterized protein</fullName>
    </submittedName>
</protein>
<evidence type="ECO:0000313" key="2">
    <source>
        <dbReference type="Proteomes" id="UP000614350"/>
    </source>
</evidence>
<sequence length="77" mass="8644">MLFHAVISAGEWLRRTLHLQGDSYFMLGWDEALSHCFQRTTLVSPPLDLLQPLGTLCLARTKRLDSLDCTSKKVAIG</sequence>
<accession>A0A834KIY2</accession>
<organism evidence="1 2">
    <name type="scientific">Vespula vulgaris</name>
    <name type="common">Yellow jacket</name>
    <name type="synonym">Wasp</name>
    <dbReference type="NCBI Taxonomy" id="7454"/>
    <lineage>
        <taxon>Eukaryota</taxon>
        <taxon>Metazoa</taxon>
        <taxon>Ecdysozoa</taxon>
        <taxon>Arthropoda</taxon>
        <taxon>Hexapoda</taxon>
        <taxon>Insecta</taxon>
        <taxon>Pterygota</taxon>
        <taxon>Neoptera</taxon>
        <taxon>Endopterygota</taxon>
        <taxon>Hymenoptera</taxon>
        <taxon>Apocrita</taxon>
        <taxon>Aculeata</taxon>
        <taxon>Vespoidea</taxon>
        <taxon>Vespidae</taxon>
        <taxon>Vespinae</taxon>
        <taxon>Vespula</taxon>
    </lineage>
</organism>
<comment type="caution">
    <text evidence="1">The sequence shown here is derived from an EMBL/GenBank/DDBJ whole genome shotgun (WGS) entry which is preliminary data.</text>
</comment>
<reference evidence="1" key="1">
    <citation type="journal article" date="2020" name="G3 (Bethesda)">
        <title>High-Quality Assemblies for Three Invasive Social Wasps from the &lt;i&gt;Vespula&lt;/i&gt; Genus.</title>
        <authorList>
            <person name="Harrop T.W.R."/>
            <person name="Guhlin J."/>
            <person name="McLaughlin G.M."/>
            <person name="Permina E."/>
            <person name="Stockwell P."/>
            <person name="Gilligan J."/>
            <person name="Le Lec M.F."/>
            <person name="Gruber M.A.M."/>
            <person name="Quinn O."/>
            <person name="Lovegrove M."/>
            <person name="Duncan E.J."/>
            <person name="Remnant E.J."/>
            <person name="Van Eeckhoven J."/>
            <person name="Graham B."/>
            <person name="Knapp R.A."/>
            <person name="Langford K.W."/>
            <person name="Kronenberg Z."/>
            <person name="Press M.O."/>
            <person name="Eacker S.M."/>
            <person name="Wilson-Rankin E.E."/>
            <person name="Purcell J."/>
            <person name="Lester P.J."/>
            <person name="Dearden P.K."/>
        </authorList>
    </citation>
    <scope>NUCLEOTIDE SEQUENCE</scope>
    <source>
        <strain evidence="1">Marl-1</strain>
    </source>
</reference>
<dbReference type="Proteomes" id="UP000614350">
    <property type="component" value="Unassembled WGS sequence"/>
</dbReference>